<reference evidence="2" key="1">
    <citation type="submission" date="2016-03" db="EMBL/GenBank/DDBJ databases">
        <authorList>
            <person name="Guldener U."/>
        </authorList>
    </citation>
    <scope>NUCLEOTIDE SEQUENCE [LARGE SCALE GENOMIC DNA]</scope>
    <source>
        <strain evidence="2">04CH-RAC-A.6.1</strain>
    </source>
</reference>
<dbReference type="EMBL" id="FJUX01000091">
    <property type="protein sequence ID" value="CZT07004.1"/>
    <property type="molecule type" value="Genomic_DNA"/>
</dbReference>
<dbReference type="OrthoDB" id="3432205at2759"/>
<protein>
    <recommendedName>
        <fullName evidence="3">Protein kinase domain-containing protein</fullName>
    </recommendedName>
</protein>
<dbReference type="AlphaFoldDB" id="A0A1E1L9G5"/>
<dbReference type="Proteomes" id="UP000178912">
    <property type="component" value="Unassembled WGS sequence"/>
</dbReference>
<evidence type="ECO:0000313" key="2">
    <source>
        <dbReference type="Proteomes" id="UP000178912"/>
    </source>
</evidence>
<evidence type="ECO:0000313" key="1">
    <source>
        <dbReference type="EMBL" id="CZT07004.1"/>
    </source>
</evidence>
<dbReference type="InterPro" id="IPR011009">
    <property type="entry name" value="Kinase-like_dom_sf"/>
</dbReference>
<name>A0A1E1L9G5_9HELO</name>
<proteinExistence type="predicted"/>
<gene>
    <name evidence="1" type="ORF">RAG0_12589</name>
</gene>
<keyword evidence="2" id="KW-1185">Reference proteome</keyword>
<sequence>MELNFIRKTRFPGNNEDLLAKTDDFKKFNPNRRTRFPGGTDIERIRLLEKEEQQIEISPEKEQHTQLPFRLPIKINPPDVISDQLVPKTNIKTSEVAQLLAVRVESPWDSYISLRQLERGGQVTVAYTRHVPVRLVAVKELLSDSFVELRKCQHENLLAIMEVYRFQGVFFVITDYTATTLKQVIAIPLPLEELHVCVVRDDSIHTSLIAGALAHFDECKTEESSAARSLGVIAVEMMQNGIPPEHGKFVLKHPDRWSPEASNFLEVTSWGTLKEIQKHRFLAIVSPTVMIPFIHFAGWDTIESLRLKTMDSDTVSALVVSG</sequence>
<dbReference type="SUPFAM" id="SSF56112">
    <property type="entry name" value="Protein kinase-like (PK-like)"/>
    <property type="match status" value="1"/>
</dbReference>
<organism evidence="1 2">
    <name type="scientific">Rhynchosporium agropyri</name>
    <dbReference type="NCBI Taxonomy" id="914238"/>
    <lineage>
        <taxon>Eukaryota</taxon>
        <taxon>Fungi</taxon>
        <taxon>Dikarya</taxon>
        <taxon>Ascomycota</taxon>
        <taxon>Pezizomycotina</taxon>
        <taxon>Leotiomycetes</taxon>
        <taxon>Helotiales</taxon>
        <taxon>Ploettnerulaceae</taxon>
        <taxon>Rhynchosporium</taxon>
    </lineage>
</organism>
<accession>A0A1E1L9G5</accession>
<evidence type="ECO:0008006" key="3">
    <source>
        <dbReference type="Google" id="ProtNLM"/>
    </source>
</evidence>